<evidence type="ECO:0000313" key="2">
    <source>
        <dbReference type="Proteomes" id="UP000827872"/>
    </source>
</evidence>
<reference evidence="1" key="1">
    <citation type="submission" date="2021-08" db="EMBL/GenBank/DDBJ databases">
        <title>The first chromosome-level gecko genome reveals the dynamic sex chromosomes of Neotropical dwarf geckos (Sphaerodactylidae: Sphaerodactylus).</title>
        <authorList>
            <person name="Pinto B.J."/>
            <person name="Keating S.E."/>
            <person name="Gamble T."/>
        </authorList>
    </citation>
    <scope>NUCLEOTIDE SEQUENCE</scope>
    <source>
        <strain evidence="1">TG3544</strain>
    </source>
</reference>
<comment type="caution">
    <text evidence="1">The sequence shown here is derived from an EMBL/GenBank/DDBJ whole genome shotgun (WGS) entry which is preliminary data.</text>
</comment>
<organism evidence="1 2">
    <name type="scientific">Sphaerodactylus townsendi</name>
    <dbReference type="NCBI Taxonomy" id="933632"/>
    <lineage>
        <taxon>Eukaryota</taxon>
        <taxon>Metazoa</taxon>
        <taxon>Chordata</taxon>
        <taxon>Craniata</taxon>
        <taxon>Vertebrata</taxon>
        <taxon>Euteleostomi</taxon>
        <taxon>Lepidosauria</taxon>
        <taxon>Squamata</taxon>
        <taxon>Bifurcata</taxon>
        <taxon>Gekkota</taxon>
        <taxon>Sphaerodactylidae</taxon>
        <taxon>Sphaerodactylus</taxon>
    </lineage>
</organism>
<dbReference type="EMBL" id="CM037619">
    <property type="protein sequence ID" value="KAH8006286.1"/>
    <property type="molecule type" value="Genomic_DNA"/>
</dbReference>
<protein>
    <submittedName>
        <fullName evidence="1">Uncharacterized protein</fullName>
    </submittedName>
</protein>
<sequence>MGQTGRSARLHPAPWLFPPLSSSAHGKGLGRLDKNRKLRPLYDIPYMFEAREFLRKKLIGKKGLLLSPGHGPPGPSFPLPSDVTLCRLWRLPIESGAFRPLNRCSPVEP</sequence>
<keyword evidence="2" id="KW-1185">Reference proteome</keyword>
<gene>
    <name evidence="1" type="ORF">K3G42_001612</name>
</gene>
<evidence type="ECO:0000313" key="1">
    <source>
        <dbReference type="EMBL" id="KAH8006286.1"/>
    </source>
</evidence>
<dbReference type="Proteomes" id="UP000827872">
    <property type="component" value="Linkage Group LG06"/>
</dbReference>
<accession>A0ACB8FL88</accession>
<name>A0ACB8FL88_9SAUR</name>
<proteinExistence type="predicted"/>